<dbReference type="RefSeq" id="XP_012177139.1">
    <property type="nucleotide sequence ID" value="XM_012321749.1"/>
</dbReference>
<evidence type="ECO:0000313" key="1">
    <source>
        <dbReference type="EMBL" id="CCM07118.1"/>
    </source>
</evidence>
<proteinExistence type="predicted"/>
<dbReference type="HOGENOM" id="CLU_3399392_0_0_1"/>
<dbReference type="GeneID" id="24102018"/>
<dbReference type="EMBL" id="HE797657">
    <property type="protein sequence ID" value="CCM07118.1"/>
    <property type="molecule type" value="Genomic_DNA"/>
</dbReference>
<sequence length="31" mass="3448">MRIALLQDIDAALANQERLYLSKCLGGHGYN</sequence>
<organism evidence="1 2">
    <name type="scientific">Fibroporia radiculosa</name>
    <dbReference type="NCBI Taxonomy" id="599839"/>
    <lineage>
        <taxon>Eukaryota</taxon>
        <taxon>Fungi</taxon>
        <taxon>Dikarya</taxon>
        <taxon>Basidiomycota</taxon>
        <taxon>Agaricomycotina</taxon>
        <taxon>Agaricomycetes</taxon>
        <taxon>Polyporales</taxon>
        <taxon>Fibroporiaceae</taxon>
        <taxon>Fibroporia</taxon>
    </lineage>
</organism>
<protein>
    <submittedName>
        <fullName evidence="1">Uncharacterized protein</fullName>
    </submittedName>
</protein>
<evidence type="ECO:0000313" key="2">
    <source>
        <dbReference type="Proteomes" id="UP000006352"/>
    </source>
</evidence>
<dbReference type="AlphaFoldDB" id="J7SD17"/>
<keyword evidence="2" id="KW-1185">Reference proteome</keyword>
<name>J7SD17_9APHY</name>
<accession>J7SD17</accession>
<dbReference type="InParanoid" id="J7SD17"/>
<dbReference type="Proteomes" id="UP000006352">
    <property type="component" value="Unassembled WGS sequence"/>
</dbReference>
<gene>
    <name evidence="1" type="ORF">FIBRA_09452</name>
</gene>
<reference evidence="1 2" key="1">
    <citation type="journal article" date="2012" name="Appl. Environ. Microbiol.">
        <title>Short-read sequencing for genomic analysis of the brown rot fungus Fibroporia radiculosa.</title>
        <authorList>
            <person name="Tang J.D."/>
            <person name="Perkins A.D."/>
            <person name="Sonstegard T.S."/>
            <person name="Schroeder S.G."/>
            <person name="Burgess S.C."/>
            <person name="Diehl S.V."/>
        </authorList>
    </citation>
    <scope>NUCLEOTIDE SEQUENCE [LARGE SCALE GENOMIC DNA]</scope>
    <source>
        <strain evidence="1 2">TFFH 294</strain>
    </source>
</reference>